<gene>
    <name evidence="6" type="ORF">GGI48_00115</name>
</gene>
<dbReference type="AlphaFoldDB" id="A0A7G7XCD8"/>
<dbReference type="InterPro" id="IPR058245">
    <property type="entry name" value="NreC/VraR/RcsB-like_REC"/>
</dbReference>
<dbReference type="RefSeq" id="WP_179596158.1">
    <property type="nucleotide sequence ID" value="NZ_CP060201.1"/>
</dbReference>
<evidence type="ECO:0000256" key="2">
    <source>
        <dbReference type="ARBA" id="ARBA00023125"/>
    </source>
</evidence>
<evidence type="ECO:0000259" key="5">
    <source>
        <dbReference type="PROSITE" id="PS50110"/>
    </source>
</evidence>
<accession>A0A7G7XCD8</accession>
<keyword evidence="2" id="KW-0238">DNA-binding</keyword>
<dbReference type="SMART" id="SM00448">
    <property type="entry name" value="REC"/>
    <property type="match status" value="1"/>
</dbReference>
<feature type="modified residue" description="4-aspartylphosphate" evidence="3">
    <location>
        <position position="56"/>
    </location>
</feature>
<dbReference type="CDD" id="cd06170">
    <property type="entry name" value="LuxR_C_like"/>
    <property type="match status" value="1"/>
</dbReference>
<evidence type="ECO:0000313" key="6">
    <source>
        <dbReference type="EMBL" id="QNH77633.1"/>
    </source>
</evidence>
<dbReference type="GO" id="GO:0003677">
    <property type="term" value="F:DNA binding"/>
    <property type="evidence" value="ECO:0007669"/>
    <property type="project" value="UniProtKB-KW"/>
</dbReference>
<feature type="domain" description="Response regulatory" evidence="5">
    <location>
        <begin position="5"/>
        <end position="125"/>
    </location>
</feature>
<proteinExistence type="predicted"/>
<dbReference type="GO" id="GO:0006355">
    <property type="term" value="P:regulation of DNA-templated transcription"/>
    <property type="evidence" value="ECO:0007669"/>
    <property type="project" value="InterPro"/>
</dbReference>
<dbReference type="SMART" id="SM00421">
    <property type="entry name" value="HTH_LUXR"/>
    <property type="match status" value="1"/>
</dbReference>
<dbReference type="Pfam" id="PF00196">
    <property type="entry name" value="GerE"/>
    <property type="match status" value="1"/>
</dbReference>
<dbReference type="SUPFAM" id="SSF52172">
    <property type="entry name" value="CheY-like"/>
    <property type="match status" value="1"/>
</dbReference>
<protein>
    <submittedName>
        <fullName evidence="6">Response regulator</fullName>
    </submittedName>
</protein>
<evidence type="ECO:0000313" key="7">
    <source>
        <dbReference type="Proteomes" id="UP000515277"/>
    </source>
</evidence>
<dbReference type="Proteomes" id="UP000515277">
    <property type="component" value="Chromosome"/>
</dbReference>
<name>A0A7G7XCD8_9PSED</name>
<dbReference type="InterPro" id="IPR051015">
    <property type="entry name" value="EvgA-like"/>
</dbReference>
<dbReference type="PROSITE" id="PS50110">
    <property type="entry name" value="RESPONSE_REGULATORY"/>
    <property type="match status" value="1"/>
</dbReference>
<dbReference type="EMBL" id="CP060201">
    <property type="protein sequence ID" value="QNH77633.1"/>
    <property type="molecule type" value="Genomic_DNA"/>
</dbReference>
<dbReference type="GO" id="GO:0000160">
    <property type="term" value="P:phosphorelay signal transduction system"/>
    <property type="evidence" value="ECO:0007669"/>
    <property type="project" value="InterPro"/>
</dbReference>
<dbReference type="InterPro" id="IPR016032">
    <property type="entry name" value="Sig_transdc_resp-reg_C-effctor"/>
</dbReference>
<dbReference type="CDD" id="cd17535">
    <property type="entry name" value="REC_NarL-like"/>
    <property type="match status" value="1"/>
</dbReference>
<dbReference type="PRINTS" id="PR00038">
    <property type="entry name" value="HTHLUXR"/>
</dbReference>
<dbReference type="InterPro" id="IPR001789">
    <property type="entry name" value="Sig_transdc_resp-reg_receiver"/>
</dbReference>
<dbReference type="InterPro" id="IPR036388">
    <property type="entry name" value="WH-like_DNA-bd_sf"/>
</dbReference>
<keyword evidence="1 3" id="KW-0597">Phosphoprotein</keyword>
<evidence type="ECO:0000256" key="1">
    <source>
        <dbReference type="ARBA" id="ARBA00022553"/>
    </source>
</evidence>
<evidence type="ECO:0000256" key="3">
    <source>
        <dbReference type="PROSITE-ProRule" id="PRU00169"/>
    </source>
</evidence>
<reference evidence="7" key="1">
    <citation type="journal article" date="2020" name="Microbiol. Resour. Announc.">
        <title>Complete genome sequences of four natural Pseudomonas isolates that catabolize a wide range of aromatic compounds relevant to lignin valorization.</title>
        <authorList>
            <person name="Hatmaker E.A."/>
            <person name="Presley G."/>
            <person name="Cannon O."/>
            <person name="Guss A.M."/>
            <person name="Elkins J.G."/>
        </authorList>
    </citation>
    <scope>NUCLEOTIDE SEQUENCE [LARGE SCALE GENOMIC DNA]</scope>
    <source>
        <strain evidence="7">H1F5C</strain>
    </source>
</reference>
<feature type="domain" description="HTH luxR-type" evidence="4">
    <location>
        <begin position="147"/>
        <end position="212"/>
    </location>
</feature>
<dbReference type="InterPro" id="IPR011006">
    <property type="entry name" value="CheY-like_superfamily"/>
</dbReference>
<organism evidence="6 7">
    <name type="scientific">Pseudomonas protegens</name>
    <dbReference type="NCBI Taxonomy" id="380021"/>
    <lineage>
        <taxon>Bacteria</taxon>
        <taxon>Pseudomonadati</taxon>
        <taxon>Pseudomonadota</taxon>
        <taxon>Gammaproteobacteria</taxon>
        <taxon>Pseudomonadales</taxon>
        <taxon>Pseudomonadaceae</taxon>
        <taxon>Pseudomonas</taxon>
    </lineage>
</organism>
<dbReference type="Gene3D" id="3.40.50.2300">
    <property type="match status" value="1"/>
</dbReference>
<dbReference type="PROSITE" id="PS50043">
    <property type="entry name" value="HTH_LUXR_2"/>
    <property type="match status" value="1"/>
</dbReference>
<dbReference type="InterPro" id="IPR000792">
    <property type="entry name" value="Tscrpt_reg_LuxR_C"/>
</dbReference>
<dbReference type="PANTHER" id="PTHR45566:SF2">
    <property type="entry name" value="NARL SUBFAMILY"/>
    <property type="match status" value="1"/>
</dbReference>
<dbReference type="SUPFAM" id="SSF46894">
    <property type="entry name" value="C-terminal effector domain of the bipartite response regulators"/>
    <property type="match status" value="1"/>
</dbReference>
<dbReference type="PANTHER" id="PTHR45566">
    <property type="entry name" value="HTH-TYPE TRANSCRIPTIONAL REGULATOR YHJB-RELATED"/>
    <property type="match status" value="1"/>
</dbReference>
<sequence length="215" mass="24147">MEKLKVVIADDHPIVLLGVRELMERDDRFEIVGEAVCSKGLIQQLESQPVDIVITDYNMPGDSPYGDGLKLVEYLKRNFPHLQILILTMISNQLILTRLRELGVVGVIQKSQLHEEIQTALKAIAQKGVYRSLEPAAHSVMESNVAIDERISTLSPKEFEILRLFVSGKSVSDIARSQNRSSKTISAQKISAMRKLDVQSDQDLLTYCIGRNIFN</sequence>
<evidence type="ECO:0000259" key="4">
    <source>
        <dbReference type="PROSITE" id="PS50043"/>
    </source>
</evidence>
<dbReference type="Pfam" id="PF00072">
    <property type="entry name" value="Response_reg"/>
    <property type="match status" value="1"/>
</dbReference>
<dbReference type="Gene3D" id="1.10.10.10">
    <property type="entry name" value="Winged helix-like DNA-binding domain superfamily/Winged helix DNA-binding domain"/>
    <property type="match status" value="1"/>
</dbReference>